<evidence type="ECO:0000313" key="3">
    <source>
        <dbReference type="Proteomes" id="UP000092993"/>
    </source>
</evidence>
<proteinExistence type="predicted"/>
<gene>
    <name evidence="2" type="ORF">A0H81_03813</name>
</gene>
<dbReference type="Proteomes" id="UP000092993">
    <property type="component" value="Unassembled WGS sequence"/>
</dbReference>
<evidence type="ECO:0000256" key="1">
    <source>
        <dbReference type="SAM" id="Phobius"/>
    </source>
</evidence>
<feature type="transmembrane region" description="Helical" evidence="1">
    <location>
        <begin position="71"/>
        <end position="89"/>
    </location>
</feature>
<dbReference type="EMBL" id="LUGG01000003">
    <property type="protein sequence ID" value="OBZ76443.1"/>
    <property type="molecule type" value="Genomic_DNA"/>
</dbReference>
<dbReference type="OrthoDB" id="346910at2759"/>
<keyword evidence="3" id="KW-1185">Reference proteome</keyword>
<sequence>MVAIVRRVGAGGEGSPSDGRGEIARWDLDDMGMWSLVLNPLARAIATFRQLMGFLAHNENRSPTLIVVRRLFLDISFILCLLSVVKMAWRRSGMRRKEVLSALRVLWNAVLGHKRPRIMIDRHFGGIRAYQILQL</sequence>
<keyword evidence="1" id="KW-1133">Transmembrane helix</keyword>
<keyword evidence="1" id="KW-0472">Membrane</keyword>
<organism evidence="2 3">
    <name type="scientific">Grifola frondosa</name>
    <name type="common">Maitake</name>
    <name type="synonym">Polyporus frondosus</name>
    <dbReference type="NCBI Taxonomy" id="5627"/>
    <lineage>
        <taxon>Eukaryota</taxon>
        <taxon>Fungi</taxon>
        <taxon>Dikarya</taxon>
        <taxon>Basidiomycota</taxon>
        <taxon>Agaricomycotina</taxon>
        <taxon>Agaricomycetes</taxon>
        <taxon>Polyporales</taxon>
        <taxon>Grifolaceae</taxon>
        <taxon>Grifola</taxon>
    </lineage>
</organism>
<reference evidence="2 3" key="1">
    <citation type="submission" date="2016-03" db="EMBL/GenBank/DDBJ databases">
        <title>Whole genome sequencing of Grifola frondosa 9006-11.</title>
        <authorList>
            <person name="Min B."/>
            <person name="Park H."/>
            <person name="Kim J.-G."/>
            <person name="Cho H."/>
            <person name="Oh Y.-L."/>
            <person name="Kong W.-S."/>
            <person name="Choi I.-G."/>
        </authorList>
    </citation>
    <scope>NUCLEOTIDE SEQUENCE [LARGE SCALE GENOMIC DNA]</scope>
    <source>
        <strain evidence="2 3">9006-11</strain>
    </source>
</reference>
<dbReference type="STRING" id="5627.A0A1C7MHT0"/>
<name>A0A1C7MHT0_GRIFR</name>
<keyword evidence="1" id="KW-0812">Transmembrane</keyword>
<dbReference type="AlphaFoldDB" id="A0A1C7MHT0"/>
<comment type="caution">
    <text evidence="2">The sequence shown here is derived from an EMBL/GenBank/DDBJ whole genome shotgun (WGS) entry which is preliminary data.</text>
</comment>
<accession>A0A1C7MHT0</accession>
<evidence type="ECO:0000313" key="2">
    <source>
        <dbReference type="EMBL" id="OBZ76443.1"/>
    </source>
</evidence>
<protein>
    <submittedName>
        <fullName evidence="2">Uncharacterized protein</fullName>
    </submittedName>
</protein>